<dbReference type="GO" id="GO:0005737">
    <property type="term" value="C:cytoplasm"/>
    <property type="evidence" value="ECO:0007669"/>
    <property type="project" value="UniProtKB-SubCell"/>
</dbReference>
<dbReference type="InterPro" id="IPR037528">
    <property type="entry name" value="ArgB"/>
</dbReference>
<evidence type="ECO:0000256" key="6">
    <source>
        <dbReference type="ARBA" id="ARBA00022777"/>
    </source>
</evidence>
<evidence type="ECO:0000256" key="5">
    <source>
        <dbReference type="ARBA" id="ARBA00022741"/>
    </source>
</evidence>
<dbReference type="PIRSF" id="PIRSF000728">
    <property type="entry name" value="NAGK"/>
    <property type="match status" value="1"/>
</dbReference>
<dbReference type="PANTHER" id="PTHR23342">
    <property type="entry name" value="N-ACETYLGLUTAMATE SYNTHASE"/>
    <property type="match status" value="1"/>
</dbReference>
<keyword evidence="9" id="KW-0963">Cytoplasm</keyword>
<dbReference type="Pfam" id="PF00696">
    <property type="entry name" value="AA_kinase"/>
    <property type="match status" value="1"/>
</dbReference>
<accession>A0A075LNQ7</accession>
<evidence type="ECO:0000313" key="11">
    <source>
        <dbReference type="EMBL" id="AIF67741.1"/>
    </source>
</evidence>
<feature type="binding site" evidence="9">
    <location>
        <position position="63"/>
    </location>
    <ligand>
        <name>substrate</name>
    </ligand>
</feature>
<comment type="pathway">
    <text evidence="1 9">Amino-acid biosynthesis; L-arginine biosynthesis; N(2)-acetyl-L-ornithine from L-glutamate: step 2/4.</text>
</comment>
<evidence type="ECO:0000259" key="10">
    <source>
        <dbReference type="Pfam" id="PF00696"/>
    </source>
</evidence>
<evidence type="ECO:0000256" key="3">
    <source>
        <dbReference type="ARBA" id="ARBA00022605"/>
    </source>
</evidence>
<dbReference type="Proteomes" id="UP000027980">
    <property type="component" value="Chromosome"/>
</dbReference>
<evidence type="ECO:0000313" key="12">
    <source>
        <dbReference type="Proteomes" id="UP000027980"/>
    </source>
</evidence>
<keyword evidence="6 9" id="KW-0418">Kinase</keyword>
<dbReference type="UniPathway" id="UPA00068">
    <property type="reaction ID" value="UER00107"/>
</dbReference>
<comment type="catalytic activity">
    <reaction evidence="8 9">
        <text>N-acetyl-L-glutamate + ATP = N-acetyl-L-glutamyl 5-phosphate + ADP</text>
        <dbReference type="Rhea" id="RHEA:14629"/>
        <dbReference type="ChEBI" id="CHEBI:30616"/>
        <dbReference type="ChEBI" id="CHEBI:44337"/>
        <dbReference type="ChEBI" id="CHEBI:57936"/>
        <dbReference type="ChEBI" id="CHEBI:456216"/>
        <dbReference type="EC" id="2.7.2.8"/>
    </reaction>
</comment>
<dbReference type="Gene3D" id="3.40.1160.10">
    <property type="entry name" value="Acetylglutamate kinase-like"/>
    <property type="match status" value="1"/>
</dbReference>
<feature type="binding site" evidence="9">
    <location>
        <position position="156"/>
    </location>
    <ligand>
        <name>substrate</name>
    </ligand>
</feature>
<dbReference type="GO" id="GO:0003991">
    <property type="term" value="F:acetylglutamate kinase activity"/>
    <property type="evidence" value="ECO:0007669"/>
    <property type="project" value="UniProtKB-UniRule"/>
</dbReference>
<organism evidence="11 12">
    <name type="scientific">Terribacillus saccharophilus</name>
    <dbReference type="NCBI Taxonomy" id="361277"/>
    <lineage>
        <taxon>Bacteria</taxon>
        <taxon>Bacillati</taxon>
        <taxon>Bacillota</taxon>
        <taxon>Bacilli</taxon>
        <taxon>Bacillales</taxon>
        <taxon>Bacillaceae</taxon>
        <taxon>Terribacillus</taxon>
    </lineage>
</organism>
<gene>
    <name evidence="9" type="primary">argB</name>
    <name evidence="11" type="ORF">GZ22_14570</name>
</gene>
<dbReference type="AlphaFoldDB" id="A0A075LNQ7"/>
<keyword evidence="2 9" id="KW-0055">Arginine biosynthesis</keyword>
<feature type="domain" description="Aspartate/glutamate/uridylate kinase" evidence="10">
    <location>
        <begin position="2"/>
        <end position="237"/>
    </location>
</feature>
<dbReference type="OrthoDB" id="9803155at2"/>
<name>A0A075LNQ7_9BACI</name>
<dbReference type="GO" id="GO:0042450">
    <property type="term" value="P:L-arginine biosynthetic process via ornithine"/>
    <property type="evidence" value="ECO:0007669"/>
    <property type="project" value="UniProtKB-UniRule"/>
</dbReference>
<sequence>MKFLIIKCGGSIIDQLPDNFYDNIAAIQKQGDWKPVIVHGGGKLINELLEQTGVKTEFVDGLRVTTEEVLDVVEMALSGAVNKFLVRKLMSRTDAYGVSGLDGKLLYAEPVINADKLGLVGNVTEVNTALIEQIVSQDNIPVISPLAGGEGNSRFNINADLAASAIARALNAELCFISDIPGIYRQVHGQKQMLTNVTDSELKQMMAEGLIKDGMIPKVRAALEALEHGAGKVTIVNGLSDDSLLQLVEGKVAGTTITLSEEAHHV</sequence>
<dbReference type="EMBL" id="CP008876">
    <property type="protein sequence ID" value="AIF67741.1"/>
    <property type="molecule type" value="Genomic_DNA"/>
</dbReference>
<keyword evidence="5 9" id="KW-0547">Nucleotide-binding</keyword>
<feature type="site" description="Transition state stabilizer" evidence="9">
    <location>
        <position position="7"/>
    </location>
</feature>
<evidence type="ECO:0000256" key="2">
    <source>
        <dbReference type="ARBA" id="ARBA00022571"/>
    </source>
</evidence>
<keyword evidence="4 9" id="KW-0808">Transferase</keyword>
<comment type="function">
    <text evidence="9">Catalyzes the ATP-dependent phosphorylation of N-acetyl-L-glutamate.</text>
</comment>
<feature type="site" description="Transition state stabilizer" evidence="9">
    <location>
        <position position="218"/>
    </location>
</feature>
<evidence type="ECO:0000256" key="7">
    <source>
        <dbReference type="ARBA" id="ARBA00022840"/>
    </source>
</evidence>
<evidence type="ECO:0000256" key="8">
    <source>
        <dbReference type="ARBA" id="ARBA00048141"/>
    </source>
</evidence>
<dbReference type="PANTHER" id="PTHR23342:SF0">
    <property type="entry name" value="N-ACETYLGLUTAMATE SYNTHASE, MITOCHONDRIAL"/>
    <property type="match status" value="1"/>
</dbReference>
<dbReference type="HAMAP" id="MF_00082">
    <property type="entry name" value="ArgB"/>
    <property type="match status" value="1"/>
</dbReference>
<dbReference type="EC" id="2.7.2.8" evidence="9"/>
<dbReference type="InterPro" id="IPR036393">
    <property type="entry name" value="AceGlu_kinase-like_sf"/>
</dbReference>
<keyword evidence="7 9" id="KW-0067">ATP-binding</keyword>
<proteinExistence type="inferred from homology"/>
<comment type="subcellular location">
    <subcellularLocation>
        <location evidence="9">Cytoplasm</location>
    </subcellularLocation>
</comment>
<dbReference type="InterPro" id="IPR004662">
    <property type="entry name" value="AcgluKinase_fam"/>
</dbReference>
<keyword evidence="3 9" id="KW-0028">Amino-acid biosynthesis</keyword>
<evidence type="ECO:0000256" key="1">
    <source>
        <dbReference type="ARBA" id="ARBA00004828"/>
    </source>
</evidence>
<feature type="binding site" evidence="9">
    <location>
        <begin position="41"/>
        <end position="42"/>
    </location>
    <ligand>
        <name>substrate</name>
    </ligand>
</feature>
<dbReference type="CDD" id="cd04238">
    <property type="entry name" value="AAK_NAGK-like"/>
    <property type="match status" value="1"/>
</dbReference>
<dbReference type="RefSeq" id="WP_038563767.1">
    <property type="nucleotide sequence ID" value="NZ_CP008876.1"/>
</dbReference>
<evidence type="ECO:0000256" key="4">
    <source>
        <dbReference type="ARBA" id="ARBA00022679"/>
    </source>
</evidence>
<reference evidence="11 12" key="1">
    <citation type="submission" date="2014-07" db="EMBL/GenBank/DDBJ databases">
        <title>Complete genome sequence of a moderately halophilic bacterium Terribacillus aidingensis MP602, isolated from Cryptomeria fortunei in Tianmu mountain in China.</title>
        <authorList>
            <person name="Wang Y."/>
            <person name="Lu P."/>
            <person name="Zhang L."/>
        </authorList>
    </citation>
    <scope>NUCLEOTIDE SEQUENCE [LARGE SCALE GENOMIC DNA]</scope>
    <source>
        <strain evidence="11 12">MP602</strain>
    </source>
</reference>
<dbReference type="InterPro" id="IPR001048">
    <property type="entry name" value="Asp/Glu/Uridylate_kinase"/>
</dbReference>
<evidence type="ECO:0000256" key="9">
    <source>
        <dbReference type="HAMAP-Rule" id="MF_00082"/>
    </source>
</evidence>
<dbReference type="NCBIfam" id="TIGR00761">
    <property type="entry name" value="argB"/>
    <property type="match status" value="1"/>
</dbReference>
<comment type="similarity">
    <text evidence="9">Belongs to the acetylglutamate kinase family. ArgB subfamily.</text>
</comment>
<dbReference type="SUPFAM" id="SSF53633">
    <property type="entry name" value="Carbamate kinase-like"/>
    <property type="match status" value="1"/>
</dbReference>
<dbReference type="GeneID" id="34221563"/>
<dbReference type="KEGG" id="tap:GZ22_14570"/>
<protein>
    <recommendedName>
        <fullName evidence="9">Acetylglutamate kinase</fullName>
        <ecNumber evidence="9">2.7.2.8</ecNumber>
    </recommendedName>
    <alternativeName>
        <fullName evidence="9">N-acetyl-L-glutamate 5-phosphotransferase</fullName>
    </alternativeName>
    <alternativeName>
        <fullName evidence="9">NAG kinase</fullName>
        <shortName evidence="9">NAGK</shortName>
    </alternativeName>
</protein>
<dbReference type="HOGENOM" id="CLU_053680_1_0_9"/>
<dbReference type="GO" id="GO:0005524">
    <property type="term" value="F:ATP binding"/>
    <property type="evidence" value="ECO:0007669"/>
    <property type="project" value="UniProtKB-UniRule"/>
</dbReference>